<evidence type="ECO:0000313" key="4">
    <source>
        <dbReference type="Proteomes" id="UP001596147"/>
    </source>
</evidence>
<reference evidence="4" key="1">
    <citation type="journal article" date="2019" name="Int. J. Syst. Evol. Microbiol.">
        <title>The Global Catalogue of Microorganisms (GCM) 10K type strain sequencing project: providing services to taxonomists for standard genome sequencing and annotation.</title>
        <authorList>
            <consortium name="The Broad Institute Genomics Platform"/>
            <consortium name="The Broad Institute Genome Sequencing Center for Infectious Disease"/>
            <person name="Wu L."/>
            <person name="Ma J."/>
        </authorList>
    </citation>
    <scope>NUCLEOTIDE SEQUENCE [LARGE SCALE GENOMIC DNA]</scope>
    <source>
        <strain evidence="4">CGMCC 1.12237</strain>
    </source>
</reference>
<gene>
    <name evidence="3" type="ORF">ACFPM4_17615</name>
</gene>
<keyword evidence="1" id="KW-0812">Transmembrane</keyword>
<feature type="transmembrane region" description="Helical" evidence="1">
    <location>
        <begin position="71"/>
        <end position="89"/>
    </location>
</feature>
<dbReference type="Pfam" id="PF13490">
    <property type="entry name" value="zf-HC2"/>
    <property type="match status" value="1"/>
</dbReference>
<dbReference type="Proteomes" id="UP001596147">
    <property type="component" value="Unassembled WGS sequence"/>
</dbReference>
<comment type="caution">
    <text evidence="3">The sequence shown here is derived from an EMBL/GenBank/DDBJ whole genome shotgun (WGS) entry which is preliminary data.</text>
</comment>
<feature type="domain" description="Putative zinc-finger" evidence="2">
    <location>
        <begin position="7"/>
        <end position="39"/>
    </location>
</feature>
<keyword evidence="4" id="KW-1185">Reference proteome</keyword>
<keyword evidence="1" id="KW-1133">Transmembrane helix</keyword>
<dbReference type="EMBL" id="JBHSMC010000027">
    <property type="protein sequence ID" value="MFC5466544.1"/>
    <property type="molecule type" value="Genomic_DNA"/>
</dbReference>
<protein>
    <submittedName>
        <fullName evidence="3">Zf-HC2 domain-containing protein</fullName>
    </submittedName>
</protein>
<keyword evidence="1" id="KW-0472">Membrane</keyword>
<accession>A0ABW0LKX1</accession>
<dbReference type="InterPro" id="IPR027383">
    <property type="entry name" value="Znf_put"/>
</dbReference>
<evidence type="ECO:0000313" key="3">
    <source>
        <dbReference type="EMBL" id="MFC5466544.1"/>
    </source>
</evidence>
<feature type="transmembrane region" description="Helical" evidence="1">
    <location>
        <begin position="118"/>
        <end position="137"/>
    </location>
</feature>
<organism evidence="3 4">
    <name type="scientific">Lederbergia graminis</name>
    <dbReference type="NCBI Taxonomy" id="735518"/>
    <lineage>
        <taxon>Bacteria</taxon>
        <taxon>Bacillati</taxon>
        <taxon>Bacillota</taxon>
        <taxon>Bacilli</taxon>
        <taxon>Bacillales</taxon>
        <taxon>Bacillaceae</taxon>
        <taxon>Lederbergia</taxon>
    </lineage>
</organism>
<evidence type="ECO:0000256" key="1">
    <source>
        <dbReference type="SAM" id="Phobius"/>
    </source>
</evidence>
<feature type="transmembrane region" description="Helical" evidence="1">
    <location>
        <begin position="95"/>
        <end position="113"/>
    </location>
</feature>
<sequence length="184" mass="20949">MNKDCFIAEDLLPLYNEGLLQDVTVEWLESHLATCENCRELAEISKEPVAKETIESTIDNEKMFTKIKLKLSIFQIIIVAISFIFAIKTSMLNNSLEFILSYTVLGVITYLFYKSFWIVGAITFLPLFIWSLVDSFINYFNGHINFNQLILGFPGAFFIGAIHLIFAFIGSLVGLLILKLKESE</sequence>
<name>A0ABW0LKX1_9BACI</name>
<feature type="transmembrane region" description="Helical" evidence="1">
    <location>
        <begin position="157"/>
        <end position="178"/>
    </location>
</feature>
<dbReference type="RefSeq" id="WP_382354740.1">
    <property type="nucleotide sequence ID" value="NZ_JBHSMC010000027.1"/>
</dbReference>
<evidence type="ECO:0000259" key="2">
    <source>
        <dbReference type="Pfam" id="PF13490"/>
    </source>
</evidence>
<proteinExistence type="predicted"/>